<accession>A0A3N4RHQ4</accession>
<evidence type="ECO:0000313" key="3">
    <source>
        <dbReference type="Proteomes" id="UP000266906"/>
    </source>
</evidence>
<feature type="region of interest" description="Disordered" evidence="1">
    <location>
        <begin position="114"/>
        <end position="138"/>
    </location>
</feature>
<organism evidence="2 3">
    <name type="scientific">Kitasatospora cineracea</name>
    <dbReference type="NCBI Taxonomy" id="88074"/>
    <lineage>
        <taxon>Bacteria</taxon>
        <taxon>Bacillati</taxon>
        <taxon>Actinomycetota</taxon>
        <taxon>Actinomycetes</taxon>
        <taxon>Kitasatosporales</taxon>
        <taxon>Streptomycetaceae</taxon>
        <taxon>Kitasatospora</taxon>
    </lineage>
</organism>
<comment type="caution">
    <text evidence="2">The sequence shown here is derived from an EMBL/GenBank/DDBJ whole genome shotgun (WGS) entry which is preliminary data.</text>
</comment>
<dbReference type="Proteomes" id="UP000266906">
    <property type="component" value="Unassembled WGS sequence"/>
</dbReference>
<feature type="region of interest" description="Disordered" evidence="1">
    <location>
        <begin position="24"/>
        <end position="80"/>
    </location>
</feature>
<dbReference type="EMBL" id="RKQG01000001">
    <property type="protein sequence ID" value="RPE32306.1"/>
    <property type="molecule type" value="Genomic_DNA"/>
</dbReference>
<proteinExistence type="predicted"/>
<feature type="compositionally biased region" description="Basic and acidic residues" evidence="1">
    <location>
        <begin position="32"/>
        <end position="41"/>
    </location>
</feature>
<evidence type="ECO:0000256" key="1">
    <source>
        <dbReference type="SAM" id="MobiDB-lite"/>
    </source>
</evidence>
<gene>
    <name evidence="2" type="ORF">EDD38_0557</name>
</gene>
<reference evidence="2 3" key="1">
    <citation type="submission" date="2018-11" db="EMBL/GenBank/DDBJ databases">
        <title>Sequencing the genomes of 1000 actinobacteria strains.</title>
        <authorList>
            <person name="Klenk H.-P."/>
        </authorList>
    </citation>
    <scope>NUCLEOTIDE SEQUENCE [LARGE SCALE GENOMIC DNA]</scope>
    <source>
        <strain evidence="2 3">DSM 44781</strain>
    </source>
</reference>
<feature type="compositionally biased region" description="Basic and acidic residues" evidence="1">
    <location>
        <begin position="127"/>
        <end position="138"/>
    </location>
</feature>
<keyword evidence="3" id="KW-1185">Reference proteome</keyword>
<dbReference type="AlphaFoldDB" id="A0A3N4RHQ4"/>
<evidence type="ECO:0000313" key="2">
    <source>
        <dbReference type="EMBL" id="RPE32306.1"/>
    </source>
</evidence>
<feature type="compositionally biased region" description="Basic and acidic residues" evidence="1">
    <location>
        <begin position="62"/>
        <end position="80"/>
    </location>
</feature>
<sequence length="138" mass="14068">MPLTEVLPSSGRSIRLDEVRTSATCGGVPEGHPCRRVDDRSAGNPRGAAARQYPSLPVHLGEPVREHPEDGVRGGPGPEERLPAVRCVGLFSSHPVARSLLAAGGGLVPAGPGAVRAGGERAGAGRAPREGPAADRGH</sequence>
<name>A0A3N4RHQ4_9ACTN</name>
<protein>
    <submittedName>
        <fullName evidence="2">Uncharacterized protein</fullName>
    </submittedName>
</protein>